<evidence type="ECO:0000313" key="2">
    <source>
        <dbReference type="Proteomes" id="UP000699042"/>
    </source>
</evidence>
<dbReference type="AlphaFoldDB" id="A0A9P7UEH7"/>
<reference evidence="1" key="1">
    <citation type="submission" date="2021-05" db="EMBL/GenBank/DDBJ databases">
        <title>Comparative genomics of three Colletotrichum scovillei strains and genetic complementation revealed genes involved fungal growth and virulence on chili pepper.</title>
        <authorList>
            <person name="Hsieh D.-K."/>
            <person name="Chuang S.-C."/>
            <person name="Chen C.-Y."/>
            <person name="Chao Y.-T."/>
            <person name="Lu M.-Y.J."/>
            <person name="Lee M.-H."/>
            <person name="Shih M.-C."/>
        </authorList>
    </citation>
    <scope>NUCLEOTIDE SEQUENCE</scope>
    <source>
        <strain evidence="1">Coll-153</strain>
    </source>
</reference>
<evidence type="ECO:0000313" key="1">
    <source>
        <dbReference type="EMBL" id="KAG7048892.1"/>
    </source>
</evidence>
<feature type="non-terminal residue" evidence="1">
    <location>
        <position position="1"/>
    </location>
</feature>
<organism evidence="1 2">
    <name type="scientific">Colletotrichum scovillei</name>
    <dbReference type="NCBI Taxonomy" id="1209932"/>
    <lineage>
        <taxon>Eukaryota</taxon>
        <taxon>Fungi</taxon>
        <taxon>Dikarya</taxon>
        <taxon>Ascomycota</taxon>
        <taxon>Pezizomycotina</taxon>
        <taxon>Sordariomycetes</taxon>
        <taxon>Hypocreomycetidae</taxon>
        <taxon>Glomerellales</taxon>
        <taxon>Glomerellaceae</taxon>
        <taxon>Colletotrichum</taxon>
        <taxon>Colletotrichum acutatum species complex</taxon>
    </lineage>
</organism>
<dbReference type="EMBL" id="JAESDN010000006">
    <property type="protein sequence ID" value="KAG7048892.1"/>
    <property type="molecule type" value="Genomic_DNA"/>
</dbReference>
<proteinExistence type="predicted"/>
<comment type="caution">
    <text evidence="1">The sequence shown here is derived from an EMBL/GenBank/DDBJ whole genome shotgun (WGS) entry which is preliminary data.</text>
</comment>
<keyword evidence="2" id="KW-1185">Reference proteome</keyword>
<protein>
    <submittedName>
        <fullName evidence="1">Uncharacterized protein</fullName>
    </submittedName>
</protein>
<gene>
    <name evidence="1" type="ORF">JMJ77_014520</name>
</gene>
<name>A0A9P7UEH7_9PEZI</name>
<sequence length="135" mass="15082">HQATAAKATRDCKIIIKARRVPSFEASLIPRAESLSGSWFLLPLMLCLSPQAENILFLVYRPQMVRVGEFNEPAASTSFSNRPQRYQRQATSHYFAHCLSKEVGGTELKITEIITRPPILRLHAASTALAFNCPI</sequence>
<accession>A0A9P7UEH7</accession>
<dbReference type="Proteomes" id="UP000699042">
    <property type="component" value="Unassembled WGS sequence"/>
</dbReference>